<evidence type="ECO:0000259" key="5">
    <source>
        <dbReference type="Pfam" id="PF01515"/>
    </source>
</evidence>
<evidence type="ECO:0000256" key="3">
    <source>
        <dbReference type="ARBA" id="ARBA00023315"/>
    </source>
</evidence>
<evidence type="ECO:0000256" key="1">
    <source>
        <dbReference type="ARBA" id="ARBA00005656"/>
    </source>
</evidence>
<evidence type="ECO:0000313" key="6">
    <source>
        <dbReference type="EMBL" id="QFZ86223.1"/>
    </source>
</evidence>
<keyword evidence="2 6" id="KW-0808">Transferase</keyword>
<dbReference type="EMBL" id="CP045644">
    <property type="protein sequence ID" value="QFZ86223.1"/>
    <property type="molecule type" value="Genomic_DNA"/>
</dbReference>
<dbReference type="Pfam" id="PF01515">
    <property type="entry name" value="PTA_PTB"/>
    <property type="match status" value="1"/>
</dbReference>
<feature type="region of interest" description="Disordered" evidence="4">
    <location>
        <begin position="1"/>
        <end position="23"/>
    </location>
</feature>
<dbReference type="Gene3D" id="3.40.718.10">
    <property type="entry name" value="Isopropylmalate Dehydrogenase"/>
    <property type="match status" value="1"/>
</dbReference>
<name>A0A5Q0M9Z2_VARPD</name>
<feature type="compositionally biased region" description="Low complexity" evidence="4">
    <location>
        <begin position="14"/>
        <end position="23"/>
    </location>
</feature>
<feature type="domain" description="Phosphate acetyl/butaryl transferase" evidence="5">
    <location>
        <begin position="101"/>
        <end position="317"/>
    </location>
</feature>
<dbReference type="GO" id="GO:0016746">
    <property type="term" value="F:acyltransferase activity"/>
    <property type="evidence" value="ECO:0007669"/>
    <property type="project" value="UniProtKB-KW"/>
</dbReference>
<dbReference type="NCBIfam" id="NF006045">
    <property type="entry name" value="PRK08190.1"/>
    <property type="match status" value="1"/>
</dbReference>
<evidence type="ECO:0000313" key="7">
    <source>
        <dbReference type="Proteomes" id="UP000326780"/>
    </source>
</evidence>
<evidence type="ECO:0000256" key="4">
    <source>
        <dbReference type="SAM" id="MobiDB-lite"/>
    </source>
</evidence>
<keyword evidence="3" id="KW-0012">Acyltransferase</keyword>
<dbReference type="AlphaFoldDB" id="A0A5Q0M9Z2"/>
<accession>A0A5Q0M9Z2</accession>
<dbReference type="PIRSF" id="PIRSF000428">
    <property type="entry name" value="P_Ac_trans"/>
    <property type="match status" value="1"/>
</dbReference>
<dbReference type="InterPro" id="IPR050500">
    <property type="entry name" value="Phos_Acetyltrans/Butyryltrans"/>
</dbReference>
<reference evidence="6 7" key="1">
    <citation type="submission" date="2019-10" db="EMBL/GenBank/DDBJ databases">
        <title>Complete genome sequence of Variovorax paradoxus 5C-2.</title>
        <authorList>
            <person name="Gogoleva N.E."/>
            <person name="Balkin A.S."/>
        </authorList>
    </citation>
    <scope>NUCLEOTIDE SEQUENCE [LARGE SCALE GENOMIC DNA]</scope>
    <source>
        <strain evidence="6 7">5C-2</strain>
    </source>
</reference>
<dbReference type="PANTHER" id="PTHR43356">
    <property type="entry name" value="PHOSPHATE ACETYLTRANSFERASE"/>
    <property type="match status" value="1"/>
</dbReference>
<dbReference type="InterPro" id="IPR002505">
    <property type="entry name" value="PTA_PTB"/>
</dbReference>
<dbReference type="SUPFAM" id="SSF53659">
    <property type="entry name" value="Isocitrate/Isopropylmalate dehydrogenase-like"/>
    <property type="match status" value="1"/>
</dbReference>
<proteinExistence type="inferred from homology"/>
<evidence type="ECO:0000256" key="2">
    <source>
        <dbReference type="ARBA" id="ARBA00022679"/>
    </source>
</evidence>
<organism evidence="6 7">
    <name type="scientific">Variovorax paradoxus</name>
    <dbReference type="NCBI Taxonomy" id="34073"/>
    <lineage>
        <taxon>Bacteria</taxon>
        <taxon>Pseudomonadati</taxon>
        <taxon>Pseudomonadota</taxon>
        <taxon>Betaproteobacteria</taxon>
        <taxon>Burkholderiales</taxon>
        <taxon>Comamonadaceae</taxon>
        <taxon>Variovorax</taxon>
    </lineage>
</organism>
<comment type="similarity">
    <text evidence="1">Belongs to the phosphate acetyltransferase and butyryltransferase family.</text>
</comment>
<sequence>MHSPIPGKPREPRATTPTAPQAHPHMRALIKRARAQGPITVAVAYPCDTTSLEAVHAAAQAGLIEPLLVGPRKRIEAAAAQAGVSIADYVVHDTPDDPRSAAAKATELCRDGHAAALMKGALHSDELLGAAVSREGGLRGSRRASHVFVMDVPGVDRPLLMTDCVVNIAPTLPDKRDIVQNAIDFAIALGIGRPRVAILSAVETVNPAIPGTIDAAALCKMADRGQISGGMLDGPLAFDNAISAESARNKGIVSVVAGQPDVLLMPDLEAGNMLYKELVYLAGAECAGLVLGMRVPIVLTSRSDSAASRVASCALAVLMASATAGTHLAPLKEAA</sequence>
<dbReference type="NCBIfam" id="NF008852">
    <property type="entry name" value="PRK11890.1"/>
    <property type="match status" value="1"/>
</dbReference>
<dbReference type="Proteomes" id="UP000326780">
    <property type="component" value="Chromosome"/>
</dbReference>
<dbReference type="PANTHER" id="PTHR43356:SF2">
    <property type="entry name" value="PHOSPHATE ACETYLTRANSFERASE"/>
    <property type="match status" value="1"/>
</dbReference>
<gene>
    <name evidence="6" type="ORF">GFK26_27390</name>
</gene>
<protein>
    <submittedName>
        <fullName evidence="6">Bifunctional enoyl-CoA hydratase/phosphate acetyltransferase</fullName>
    </submittedName>
</protein>
<dbReference type="InterPro" id="IPR012147">
    <property type="entry name" value="P_Ac_Bu_trans"/>
</dbReference>